<dbReference type="AlphaFoldDB" id="A0A9P3BQK8"/>
<dbReference type="GeneID" id="66928342"/>
<keyword evidence="3" id="KW-1185">Reference proteome</keyword>
<feature type="compositionally biased region" description="Polar residues" evidence="1">
    <location>
        <begin position="23"/>
        <end position="33"/>
    </location>
</feature>
<name>A0A9P3BQK8_ASPVI</name>
<organism evidence="2 3">
    <name type="scientific">Aspergillus viridinutans</name>
    <dbReference type="NCBI Taxonomy" id="75553"/>
    <lineage>
        <taxon>Eukaryota</taxon>
        <taxon>Fungi</taxon>
        <taxon>Dikarya</taxon>
        <taxon>Ascomycota</taxon>
        <taxon>Pezizomycotina</taxon>
        <taxon>Eurotiomycetes</taxon>
        <taxon>Eurotiomycetidae</taxon>
        <taxon>Eurotiales</taxon>
        <taxon>Aspergillaceae</taxon>
        <taxon>Aspergillus</taxon>
        <taxon>Aspergillus subgen. Fumigati</taxon>
    </lineage>
</organism>
<reference evidence="2 3" key="1">
    <citation type="submission" date="2021-02" db="EMBL/GenBank/DDBJ databases">
        <title>Pan-genome distribution and transcriptional activeness of fungal secondary metabolism genes in Aspergillus section Fumigati.</title>
        <authorList>
            <person name="Takahashi H."/>
            <person name="Umemura M."/>
            <person name="Ninomiya A."/>
            <person name="Kusuya Y."/>
            <person name="Urayama S."/>
            <person name="Shimizu M."/>
            <person name="Watanabe A."/>
            <person name="Kamei K."/>
            <person name="Yaguchi T."/>
            <person name="Hagiwara D."/>
        </authorList>
    </citation>
    <scope>NUCLEOTIDE SEQUENCE [LARGE SCALE GENOMIC DNA]</scope>
    <source>
        <strain evidence="2 3">IFM 47045</strain>
    </source>
</reference>
<proteinExistence type="predicted"/>
<protein>
    <submittedName>
        <fullName evidence="2">Uncharacterized protein</fullName>
    </submittedName>
</protein>
<feature type="region of interest" description="Disordered" evidence="1">
    <location>
        <begin position="23"/>
        <end position="46"/>
    </location>
</feature>
<dbReference type="RefSeq" id="XP_043121432.1">
    <property type="nucleotide sequence ID" value="XM_043265497.1"/>
</dbReference>
<comment type="caution">
    <text evidence="2">The sequence shown here is derived from an EMBL/GenBank/DDBJ whole genome shotgun (WGS) entry which is preliminary data.</text>
</comment>
<dbReference type="Proteomes" id="UP000710440">
    <property type="component" value="Unassembled WGS sequence"/>
</dbReference>
<sequence>MNSQIITEYDHSCETYLNQIDTQGSPIGTQTWIPGTEKRNPLSRGWEIGDAQTPQEETIDCRWSIASLRPPGARP</sequence>
<dbReference type="EMBL" id="BOPL01000001">
    <property type="protein sequence ID" value="GIJ98245.1"/>
    <property type="molecule type" value="Genomic_DNA"/>
</dbReference>
<accession>A0A9P3BQK8</accession>
<evidence type="ECO:0000256" key="1">
    <source>
        <dbReference type="SAM" id="MobiDB-lite"/>
    </source>
</evidence>
<evidence type="ECO:0000313" key="2">
    <source>
        <dbReference type="EMBL" id="GIJ98245.1"/>
    </source>
</evidence>
<gene>
    <name evidence="2" type="ORF">Aspvir_000360</name>
</gene>
<evidence type="ECO:0000313" key="3">
    <source>
        <dbReference type="Proteomes" id="UP000710440"/>
    </source>
</evidence>